<evidence type="ECO:0000259" key="14">
    <source>
        <dbReference type="Pfam" id="PF04324"/>
    </source>
</evidence>
<evidence type="ECO:0000313" key="18">
    <source>
        <dbReference type="Proteomes" id="UP000319817"/>
    </source>
</evidence>
<dbReference type="Gene3D" id="3.30.390.30">
    <property type="match status" value="1"/>
</dbReference>
<evidence type="ECO:0000256" key="13">
    <source>
        <dbReference type="SAM" id="Phobius"/>
    </source>
</evidence>
<dbReference type="InterPro" id="IPR016156">
    <property type="entry name" value="FAD/NAD-linked_Rdtase_dimer_sf"/>
</dbReference>
<dbReference type="PANTHER" id="PTHR43809">
    <property type="entry name" value="NITRITE REDUCTASE (NADH) LARGE SUBUNIT"/>
    <property type="match status" value="1"/>
</dbReference>
<proteinExistence type="inferred from homology"/>
<feature type="domain" description="FAD/NAD(P)-binding" evidence="15">
    <location>
        <begin position="26"/>
        <end position="315"/>
    </location>
</feature>
<keyword evidence="12" id="KW-0411">Iron-sulfur</keyword>
<comment type="cofactor">
    <cofactor evidence="3">
        <name>FAD</name>
        <dbReference type="ChEBI" id="CHEBI:57692"/>
    </cofactor>
</comment>
<comment type="cofactor">
    <cofactor evidence="2">
        <name>[4Fe-4S] cluster</name>
        <dbReference type="ChEBI" id="CHEBI:49883"/>
    </cofactor>
</comment>
<dbReference type="InterPro" id="IPR041854">
    <property type="entry name" value="BFD-like_2Fe2S-bd_dom_sf"/>
</dbReference>
<dbReference type="PANTHER" id="PTHR43809:SF1">
    <property type="entry name" value="NITRITE REDUCTASE (NADH) LARGE SUBUNIT"/>
    <property type="match status" value="1"/>
</dbReference>
<evidence type="ECO:0000256" key="7">
    <source>
        <dbReference type="ARBA" id="ARBA00022630"/>
    </source>
</evidence>
<evidence type="ECO:0000256" key="1">
    <source>
        <dbReference type="ARBA" id="ARBA00001929"/>
    </source>
</evidence>
<evidence type="ECO:0000259" key="15">
    <source>
        <dbReference type="Pfam" id="PF07992"/>
    </source>
</evidence>
<dbReference type="Pfam" id="PF04324">
    <property type="entry name" value="Fer2_BFD"/>
    <property type="match status" value="1"/>
</dbReference>
<dbReference type="InterPro" id="IPR036188">
    <property type="entry name" value="FAD/NAD-bd_sf"/>
</dbReference>
<keyword evidence="13" id="KW-0472">Membrane</keyword>
<dbReference type="Pfam" id="PF07992">
    <property type="entry name" value="Pyr_redox_2"/>
    <property type="match status" value="1"/>
</dbReference>
<dbReference type="Gene3D" id="1.10.10.1100">
    <property type="entry name" value="BFD-like [2Fe-2S]-binding domain"/>
    <property type="match status" value="1"/>
</dbReference>
<evidence type="ECO:0000256" key="5">
    <source>
        <dbReference type="ARBA" id="ARBA00010429"/>
    </source>
</evidence>
<keyword evidence="11" id="KW-0408">Iron</keyword>
<feature type="domain" description="NADH-rubredoxin oxidoreductase C-terminal" evidence="16">
    <location>
        <begin position="343"/>
        <end position="406"/>
    </location>
</feature>
<keyword evidence="6" id="KW-0349">Heme</keyword>
<feature type="transmembrane region" description="Helical" evidence="13">
    <location>
        <begin position="506"/>
        <end position="526"/>
    </location>
</feature>
<dbReference type="InterPro" id="IPR052034">
    <property type="entry name" value="NasD-like"/>
</dbReference>
<dbReference type="Pfam" id="PF18267">
    <property type="entry name" value="Rubredoxin_C"/>
    <property type="match status" value="1"/>
</dbReference>
<dbReference type="Gene3D" id="3.50.50.60">
    <property type="entry name" value="FAD/NAD(P)-binding domain"/>
    <property type="match status" value="2"/>
</dbReference>
<comment type="pathway">
    <text evidence="4">Nitrogen metabolism; nitrate reduction (assimilation).</text>
</comment>
<evidence type="ECO:0000256" key="8">
    <source>
        <dbReference type="ARBA" id="ARBA00022723"/>
    </source>
</evidence>
<feature type="transmembrane region" description="Helical" evidence="13">
    <location>
        <begin position="610"/>
        <end position="633"/>
    </location>
</feature>
<evidence type="ECO:0000259" key="16">
    <source>
        <dbReference type="Pfam" id="PF18267"/>
    </source>
</evidence>
<feature type="domain" description="BFD-like [2Fe-2S]-binding" evidence="14">
    <location>
        <begin position="442"/>
        <end position="483"/>
    </location>
</feature>
<keyword evidence="13" id="KW-1133">Transmembrane helix</keyword>
<dbReference type="EMBL" id="CP036526">
    <property type="protein sequence ID" value="QDT13717.1"/>
    <property type="molecule type" value="Genomic_DNA"/>
</dbReference>
<keyword evidence="10" id="KW-0560">Oxidoreductase</keyword>
<evidence type="ECO:0000256" key="6">
    <source>
        <dbReference type="ARBA" id="ARBA00022617"/>
    </source>
</evidence>
<dbReference type="Proteomes" id="UP000319817">
    <property type="component" value="Chromosome"/>
</dbReference>
<keyword evidence="9" id="KW-0274">FAD</keyword>
<evidence type="ECO:0000256" key="4">
    <source>
        <dbReference type="ARBA" id="ARBA00005096"/>
    </source>
</evidence>
<dbReference type="GO" id="GO:0046872">
    <property type="term" value="F:metal ion binding"/>
    <property type="evidence" value="ECO:0007669"/>
    <property type="project" value="UniProtKB-KW"/>
</dbReference>
<name>A0A517P2X0_9BACT</name>
<comment type="cofactor">
    <cofactor evidence="1">
        <name>siroheme</name>
        <dbReference type="ChEBI" id="CHEBI:60052"/>
    </cofactor>
</comment>
<keyword evidence="7" id="KW-0285">Flavoprotein</keyword>
<evidence type="ECO:0000256" key="12">
    <source>
        <dbReference type="ARBA" id="ARBA00023014"/>
    </source>
</evidence>
<evidence type="ECO:0000256" key="3">
    <source>
        <dbReference type="ARBA" id="ARBA00001974"/>
    </source>
</evidence>
<protein>
    <submittedName>
        <fullName evidence="17">Assimilatory nitrate reductase electron transfer subunit</fullName>
    </submittedName>
</protein>
<dbReference type="PRINTS" id="PR00411">
    <property type="entry name" value="PNDRDTASEI"/>
</dbReference>
<dbReference type="RefSeq" id="WP_145421499.1">
    <property type="nucleotide sequence ID" value="NZ_CP036526.1"/>
</dbReference>
<reference evidence="17 18" key="1">
    <citation type="submission" date="2019-02" db="EMBL/GenBank/DDBJ databases">
        <title>Deep-cultivation of Planctomycetes and their phenomic and genomic characterization uncovers novel biology.</title>
        <authorList>
            <person name="Wiegand S."/>
            <person name="Jogler M."/>
            <person name="Boedeker C."/>
            <person name="Pinto D."/>
            <person name="Vollmers J."/>
            <person name="Rivas-Marin E."/>
            <person name="Kohn T."/>
            <person name="Peeters S.H."/>
            <person name="Heuer A."/>
            <person name="Rast P."/>
            <person name="Oberbeckmann S."/>
            <person name="Bunk B."/>
            <person name="Jeske O."/>
            <person name="Meyerdierks A."/>
            <person name="Storesund J.E."/>
            <person name="Kallscheuer N."/>
            <person name="Luecker S."/>
            <person name="Lage O.M."/>
            <person name="Pohl T."/>
            <person name="Merkel B.J."/>
            <person name="Hornburger P."/>
            <person name="Mueller R.-W."/>
            <person name="Bruemmer F."/>
            <person name="Labrenz M."/>
            <person name="Spormann A.M."/>
            <person name="Op den Camp H."/>
            <person name="Overmann J."/>
            <person name="Amann R."/>
            <person name="Jetten M.S.M."/>
            <person name="Mascher T."/>
            <person name="Medema M.H."/>
            <person name="Devos D.P."/>
            <person name="Kaster A.-K."/>
            <person name="Ovreas L."/>
            <person name="Rohde M."/>
            <person name="Galperin M.Y."/>
            <person name="Jogler C."/>
        </authorList>
    </citation>
    <scope>NUCLEOTIDE SEQUENCE [LARGE SCALE GENOMIC DNA]</scope>
    <source>
        <strain evidence="17 18">K23_9</strain>
    </source>
</reference>
<evidence type="ECO:0000313" key="17">
    <source>
        <dbReference type="EMBL" id="QDT13717.1"/>
    </source>
</evidence>
<keyword evidence="8" id="KW-0479">Metal-binding</keyword>
<keyword evidence="13" id="KW-0812">Transmembrane</keyword>
<dbReference type="AlphaFoldDB" id="A0A517P2X0"/>
<evidence type="ECO:0000256" key="11">
    <source>
        <dbReference type="ARBA" id="ARBA00023004"/>
    </source>
</evidence>
<accession>A0A517P2X0</accession>
<dbReference type="InterPro" id="IPR041575">
    <property type="entry name" value="Rubredoxin_C"/>
</dbReference>
<dbReference type="SUPFAM" id="SSF51905">
    <property type="entry name" value="FAD/NAD(P)-binding domain"/>
    <property type="match status" value="2"/>
</dbReference>
<comment type="similarity">
    <text evidence="5">Belongs to the nitrite and sulfite reductase 4Fe-4S domain family.</text>
</comment>
<sequence length="678" mass="73982">MATAVEPDVRSAQKPAQHHAIAIREKLLIVGGGMAANGLCRRLVDLGIADQYQITIFGDEKHRSYDRVNLSKFFDGKGVDDLLLSSDDWYDANKIDFLTGHFITKIDRDAKVLHDSQGRRFEYDQLVLATGSRAWMPPIEGHDSPGVFVYRTLADLEKIKAHVQRVGAEVGAVIGGGLLGLESAKVLVDLGLQTSVIEMAPGLMPRQLDNHAAARLKDHVESIGVDVHLVRRTEKIVSDGDGRLTLHFNNAEPTNVDILIVAAGVRANDQLAKRAGLAIGNRGGIVVDYRMQTCDRDIFAIGECAAFDNHIYGLVAPCYQMADVLARRLAGEKAYFLGADESAELKLLGIPVVVLGRAIGQSASCVVLSQEDEGAYRKIIMEQGRFAGAACVGHWEELPLVRDAIRCNKGLWPMQRARFEKTGSPWPTTGQLSVNDWPDTSIVCSCLSVTKVQLTDQIALGVTDVEVLAEKTRASTACGSCQSLLCELAGNSTEVSATAGTRTMMLASLAAACFLVTFLFVSPIQFAQSVQDGWRDVDVLWRSDLARQITGYTTLSLTLLGLVFSLRKRFDWFQWGSYGLWRAIHGVLGAGVLIALAVHTGFSLGANLNFILAIVFLGTAAFGSAAGIVSSMESRATGTKAMTLRLWRPRLTHLHLWLFWPLPALIAIHVFSFYWFSD</sequence>
<dbReference type="PRINTS" id="PR00368">
    <property type="entry name" value="FADPNR"/>
</dbReference>
<organism evidence="17 18">
    <name type="scientific">Stieleria marina</name>
    <dbReference type="NCBI Taxonomy" id="1930275"/>
    <lineage>
        <taxon>Bacteria</taxon>
        <taxon>Pseudomonadati</taxon>
        <taxon>Planctomycetota</taxon>
        <taxon>Planctomycetia</taxon>
        <taxon>Pirellulales</taxon>
        <taxon>Pirellulaceae</taxon>
        <taxon>Stieleria</taxon>
    </lineage>
</organism>
<keyword evidence="18" id="KW-1185">Reference proteome</keyword>
<feature type="transmembrane region" description="Helical" evidence="13">
    <location>
        <begin position="546"/>
        <end position="566"/>
    </location>
</feature>
<evidence type="ECO:0000256" key="10">
    <source>
        <dbReference type="ARBA" id="ARBA00023002"/>
    </source>
</evidence>
<feature type="transmembrane region" description="Helical" evidence="13">
    <location>
        <begin position="578"/>
        <end position="598"/>
    </location>
</feature>
<dbReference type="GO" id="GO:0016491">
    <property type="term" value="F:oxidoreductase activity"/>
    <property type="evidence" value="ECO:0007669"/>
    <property type="project" value="UniProtKB-KW"/>
</dbReference>
<feature type="transmembrane region" description="Helical" evidence="13">
    <location>
        <begin position="654"/>
        <end position="676"/>
    </location>
</feature>
<dbReference type="InterPro" id="IPR007419">
    <property type="entry name" value="BFD-like_2Fe2S-bd_dom"/>
</dbReference>
<gene>
    <name evidence="17" type="primary">nasB</name>
    <name evidence="17" type="ORF">K239x_57370</name>
</gene>
<evidence type="ECO:0000256" key="9">
    <source>
        <dbReference type="ARBA" id="ARBA00022827"/>
    </source>
</evidence>
<evidence type="ECO:0000256" key="2">
    <source>
        <dbReference type="ARBA" id="ARBA00001966"/>
    </source>
</evidence>
<dbReference type="InterPro" id="IPR023753">
    <property type="entry name" value="FAD/NAD-binding_dom"/>
</dbReference>
<dbReference type="GO" id="GO:0051536">
    <property type="term" value="F:iron-sulfur cluster binding"/>
    <property type="evidence" value="ECO:0007669"/>
    <property type="project" value="UniProtKB-KW"/>
</dbReference>
<dbReference type="OrthoDB" id="9792592at2"/>